<sequence>MSFQSVPSVEEVSKWSPKNVITFLETKKDELFLRDRDIKVFEDNWVAGRAFLELSKDDLLASPYNLPDGPARAISGLIKDVKGEREAQKLRDEDEDDALYFSTIDMLQTPPEYIPSRWDLLLWLQKPPSTPVNIPPAMYNAYFRSRISPNILSQFFVTSDKASFRTWAECIQPIAKPPVIGTTEDSFHAFWDALIVNPFR</sequence>
<evidence type="ECO:0000313" key="1">
    <source>
        <dbReference type="EMBL" id="CAG8653214.1"/>
    </source>
</evidence>
<dbReference type="Proteomes" id="UP000789739">
    <property type="component" value="Unassembled WGS sequence"/>
</dbReference>
<feature type="non-terminal residue" evidence="1">
    <location>
        <position position="200"/>
    </location>
</feature>
<comment type="caution">
    <text evidence="1">The sequence shown here is derived from an EMBL/GenBank/DDBJ whole genome shotgun (WGS) entry which is preliminary data.</text>
</comment>
<dbReference type="Gene3D" id="1.10.150.50">
    <property type="entry name" value="Transcription Factor, Ets-1"/>
    <property type="match status" value="1"/>
</dbReference>
<accession>A0A9N9DTW6</accession>
<proteinExistence type="predicted"/>
<gene>
    <name evidence="1" type="ORF">PBRASI_LOCUS10373</name>
</gene>
<organism evidence="1 2">
    <name type="scientific">Paraglomus brasilianum</name>
    <dbReference type="NCBI Taxonomy" id="144538"/>
    <lineage>
        <taxon>Eukaryota</taxon>
        <taxon>Fungi</taxon>
        <taxon>Fungi incertae sedis</taxon>
        <taxon>Mucoromycota</taxon>
        <taxon>Glomeromycotina</taxon>
        <taxon>Glomeromycetes</taxon>
        <taxon>Paraglomerales</taxon>
        <taxon>Paraglomeraceae</taxon>
        <taxon>Paraglomus</taxon>
    </lineage>
</organism>
<evidence type="ECO:0000313" key="2">
    <source>
        <dbReference type="Proteomes" id="UP000789739"/>
    </source>
</evidence>
<protein>
    <submittedName>
        <fullName evidence="1">1091_t:CDS:1</fullName>
    </submittedName>
</protein>
<dbReference type="SUPFAM" id="SSF47769">
    <property type="entry name" value="SAM/Pointed domain"/>
    <property type="match status" value="1"/>
</dbReference>
<dbReference type="AlphaFoldDB" id="A0A9N9DTW6"/>
<reference evidence="1" key="1">
    <citation type="submission" date="2021-06" db="EMBL/GenBank/DDBJ databases">
        <authorList>
            <person name="Kallberg Y."/>
            <person name="Tangrot J."/>
            <person name="Rosling A."/>
        </authorList>
    </citation>
    <scope>NUCLEOTIDE SEQUENCE</scope>
    <source>
        <strain evidence="1">BR232B</strain>
    </source>
</reference>
<name>A0A9N9DTW6_9GLOM</name>
<dbReference type="InterPro" id="IPR013761">
    <property type="entry name" value="SAM/pointed_sf"/>
</dbReference>
<keyword evidence="2" id="KW-1185">Reference proteome</keyword>
<dbReference type="OrthoDB" id="2330546at2759"/>
<dbReference type="EMBL" id="CAJVPI010003034">
    <property type="protein sequence ID" value="CAG8653214.1"/>
    <property type="molecule type" value="Genomic_DNA"/>
</dbReference>